<evidence type="ECO:0000256" key="3">
    <source>
        <dbReference type="ARBA" id="ARBA00022617"/>
    </source>
</evidence>
<dbReference type="GO" id="GO:0046872">
    <property type="term" value="F:metal ion binding"/>
    <property type="evidence" value="ECO:0007669"/>
    <property type="project" value="UniProtKB-KW"/>
</dbReference>
<dbReference type="InterPro" id="IPR019795">
    <property type="entry name" value="Globin_bac-like_CS"/>
</dbReference>
<gene>
    <name evidence="7" type="ORF">SAMN05216229_11779</name>
</gene>
<dbReference type="GO" id="GO:0019825">
    <property type="term" value="F:oxygen binding"/>
    <property type="evidence" value="ECO:0007669"/>
    <property type="project" value="InterPro"/>
</dbReference>
<comment type="similarity">
    <text evidence="6">Belongs to the truncated hemoglobin family. Group II subfamily.</text>
</comment>
<keyword evidence="3" id="KW-0349">Heme</keyword>
<dbReference type="EMBL" id="FOXM01000017">
    <property type="protein sequence ID" value="SFQ34838.1"/>
    <property type="molecule type" value="Genomic_DNA"/>
</dbReference>
<proteinExistence type="inferred from homology"/>
<reference evidence="8" key="1">
    <citation type="submission" date="2016-10" db="EMBL/GenBank/DDBJ databases">
        <authorList>
            <person name="Varghese N."/>
            <person name="Submissions S."/>
        </authorList>
    </citation>
    <scope>NUCLEOTIDE SEQUENCE [LARGE SCALE GENOMIC DNA]</scope>
    <source>
        <strain evidence="8">JCM 18195</strain>
    </source>
</reference>
<evidence type="ECO:0000313" key="8">
    <source>
        <dbReference type="Proteomes" id="UP000243084"/>
    </source>
</evidence>
<sequence length="145" mass="16104">MSASTQPVFGVGDASFQAAGGVEGIQRLVDDFYRIMEESSEAATIRGMHPQDLAPARDKLTRFLCGWLGGPKLYAEKYGSIVIPQFHARWPIGAADSEAWLLCMERAIARQPYSADFAHYLLKQLRVPAERIVQVCQHAQRQPGD</sequence>
<dbReference type="InterPro" id="IPR001486">
    <property type="entry name" value="Hemoglobin_trunc"/>
</dbReference>
<dbReference type="InterPro" id="IPR044203">
    <property type="entry name" value="GlbO/GLB3-like"/>
</dbReference>
<comment type="cofactor">
    <cofactor evidence="1">
        <name>heme</name>
        <dbReference type="ChEBI" id="CHEBI:30413"/>
    </cofactor>
</comment>
<dbReference type="GO" id="GO:0005344">
    <property type="term" value="F:oxygen carrier activity"/>
    <property type="evidence" value="ECO:0007669"/>
    <property type="project" value="InterPro"/>
</dbReference>
<organism evidence="7 8">
    <name type="scientific">Geopseudomonas sagittaria</name>
    <dbReference type="NCBI Taxonomy" id="1135990"/>
    <lineage>
        <taxon>Bacteria</taxon>
        <taxon>Pseudomonadati</taxon>
        <taxon>Pseudomonadota</taxon>
        <taxon>Gammaproteobacteria</taxon>
        <taxon>Pseudomonadales</taxon>
        <taxon>Pseudomonadaceae</taxon>
        <taxon>Geopseudomonas</taxon>
    </lineage>
</organism>
<dbReference type="SUPFAM" id="SSF46458">
    <property type="entry name" value="Globin-like"/>
    <property type="match status" value="1"/>
</dbReference>
<evidence type="ECO:0000256" key="1">
    <source>
        <dbReference type="ARBA" id="ARBA00001971"/>
    </source>
</evidence>
<dbReference type="PROSITE" id="PS01213">
    <property type="entry name" value="GLOBIN_FAM_2"/>
    <property type="match status" value="1"/>
</dbReference>
<dbReference type="GO" id="GO:0020037">
    <property type="term" value="F:heme binding"/>
    <property type="evidence" value="ECO:0007669"/>
    <property type="project" value="InterPro"/>
</dbReference>
<name>A0A1I5XSA7_9GAMM</name>
<dbReference type="Proteomes" id="UP000243084">
    <property type="component" value="Unassembled WGS sequence"/>
</dbReference>
<dbReference type="CDD" id="cd14773">
    <property type="entry name" value="TrHb2_PhHbO-like_O"/>
    <property type="match status" value="1"/>
</dbReference>
<dbReference type="InterPro" id="IPR012292">
    <property type="entry name" value="Globin/Proto"/>
</dbReference>
<evidence type="ECO:0000313" key="7">
    <source>
        <dbReference type="EMBL" id="SFQ34838.1"/>
    </source>
</evidence>
<evidence type="ECO:0000256" key="2">
    <source>
        <dbReference type="ARBA" id="ARBA00022448"/>
    </source>
</evidence>
<dbReference type="Gene3D" id="1.10.490.10">
    <property type="entry name" value="Globins"/>
    <property type="match status" value="1"/>
</dbReference>
<dbReference type="PANTHER" id="PTHR47366:SF1">
    <property type="entry name" value="TWO-ON-TWO HEMOGLOBIN-3"/>
    <property type="match status" value="1"/>
</dbReference>
<accession>A0A1I5XSA7</accession>
<keyword evidence="8" id="KW-1185">Reference proteome</keyword>
<evidence type="ECO:0000256" key="6">
    <source>
        <dbReference type="ARBA" id="ARBA00034496"/>
    </source>
</evidence>
<protein>
    <submittedName>
        <fullName evidence="7">Hemoglobin</fullName>
    </submittedName>
</protein>
<evidence type="ECO:0000256" key="5">
    <source>
        <dbReference type="ARBA" id="ARBA00023004"/>
    </source>
</evidence>
<dbReference type="OrthoDB" id="9790913at2"/>
<dbReference type="InterPro" id="IPR009050">
    <property type="entry name" value="Globin-like_sf"/>
</dbReference>
<dbReference type="PANTHER" id="PTHR47366">
    <property type="entry name" value="TWO-ON-TWO HEMOGLOBIN-3"/>
    <property type="match status" value="1"/>
</dbReference>
<keyword evidence="2" id="KW-0813">Transport</keyword>
<keyword evidence="4" id="KW-0479">Metal-binding</keyword>
<dbReference type="Pfam" id="PF01152">
    <property type="entry name" value="Bac_globin"/>
    <property type="match status" value="1"/>
</dbReference>
<dbReference type="RefSeq" id="WP_092434097.1">
    <property type="nucleotide sequence ID" value="NZ_FOXM01000017.1"/>
</dbReference>
<keyword evidence="5" id="KW-0408">Iron</keyword>
<dbReference type="AlphaFoldDB" id="A0A1I5XSA7"/>
<evidence type="ECO:0000256" key="4">
    <source>
        <dbReference type="ARBA" id="ARBA00022723"/>
    </source>
</evidence>